<proteinExistence type="predicted"/>
<dbReference type="RefSeq" id="WP_092205751.1">
    <property type="nucleotide sequence ID" value="NZ_FOVN01000001.1"/>
</dbReference>
<dbReference type="AlphaFoldDB" id="A0A1I4YPV9"/>
<evidence type="ECO:0000313" key="1">
    <source>
        <dbReference type="EMBL" id="SFN39689.1"/>
    </source>
</evidence>
<gene>
    <name evidence="1" type="ORF">SAMN04487989_101157</name>
</gene>
<protein>
    <submittedName>
        <fullName evidence="1">Uncharacterized protein</fullName>
    </submittedName>
</protein>
<keyword evidence="2" id="KW-1185">Reference proteome</keyword>
<name>A0A1I4YPV9_9FLAO</name>
<sequence length="259" mass="29881">MGIWADIKNRIVQFFRKEPPLEYEVTEYVFSDRQPLDGSSTISFFVNNPKPDVSVTRTFDSEDQAVNWLMGNRDFKRMLFSNVFPSSNSVKYHCGVKEPITIPNKMPGDIDILLYEQGKEQNAVGIECKIVKTESLENQPPKINKITSVQKKGTIQANGYTKIGFNRVYLLIILLDDGRHYKNPNVIFRTTTSKWLKELYGFDWQTRMSDDIGIIYVHINQFTTNHINQTKGLGLRVEREAIPVLQPEELTDKIKKLDS</sequence>
<accession>A0A1I4YPV9</accession>
<dbReference type="STRING" id="649333.SAMN04487989_101157"/>
<dbReference type="EMBL" id="FOVN01000001">
    <property type="protein sequence ID" value="SFN39689.1"/>
    <property type="molecule type" value="Genomic_DNA"/>
</dbReference>
<dbReference type="OrthoDB" id="1414864at2"/>
<reference evidence="2" key="1">
    <citation type="submission" date="2016-10" db="EMBL/GenBank/DDBJ databases">
        <authorList>
            <person name="Varghese N."/>
            <person name="Submissions S."/>
        </authorList>
    </citation>
    <scope>NUCLEOTIDE SEQUENCE [LARGE SCALE GENOMIC DNA]</scope>
    <source>
        <strain evidence="2">DSM 23925</strain>
    </source>
</reference>
<evidence type="ECO:0000313" key="2">
    <source>
        <dbReference type="Proteomes" id="UP000198705"/>
    </source>
</evidence>
<dbReference type="Proteomes" id="UP000198705">
    <property type="component" value="Unassembled WGS sequence"/>
</dbReference>
<organism evidence="1 2">
    <name type="scientific">Bizionia echini</name>
    <dbReference type="NCBI Taxonomy" id="649333"/>
    <lineage>
        <taxon>Bacteria</taxon>
        <taxon>Pseudomonadati</taxon>
        <taxon>Bacteroidota</taxon>
        <taxon>Flavobacteriia</taxon>
        <taxon>Flavobacteriales</taxon>
        <taxon>Flavobacteriaceae</taxon>
        <taxon>Bizionia</taxon>
    </lineage>
</organism>